<evidence type="ECO:0000313" key="2">
    <source>
        <dbReference type="EMBL" id="RVW16850.1"/>
    </source>
</evidence>
<dbReference type="PANTHER" id="PTHR23346">
    <property type="entry name" value="TRANSLATIONAL ACTIVATOR GCN1-RELATED"/>
    <property type="match status" value="1"/>
</dbReference>
<reference evidence="2 3" key="1">
    <citation type="journal article" date="2018" name="PLoS Genet.">
        <title>Population sequencing reveals clonal diversity and ancestral inbreeding in the grapevine cultivar Chardonnay.</title>
        <authorList>
            <person name="Roach M.J."/>
            <person name="Johnson D.L."/>
            <person name="Bohlmann J."/>
            <person name="van Vuuren H.J."/>
            <person name="Jones S.J."/>
            <person name="Pretorius I.S."/>
            <person name="Schmidt S.A."/>
            <person name="Borneman A.R."/>
        </authorList>
    </citation>
    <scope>NUCLEOTIDE SEQUENCE [LARGE SCALE GENOMIC DNA]</scope>
    <source>
        <strain evidence="3">cv. Chardonnay</strain>
        <tissue evidence="2">Leaf</tissue>
    </source>
</reference>
<name>A0A438C0T8_VITVI</name>
<dbReference type="PANTHER" id="PTHR23346:SF7">
    <property type="entry name" value="STALLED RIBOSOME SENSOR GCN1"/>
    <property type="match status" value="1"/>
</dbReference>
<accession>A0A438C0T8</accession>
<sequence>MVGLLLKWDVRKVKCWKVDGLGRSLYSVAELAEDIWDRCGYVFGTDYSGLFKALSHINYNVRLAAGEALAAALDEYPDTIQETLSTLFSLYIRDVGFGEDNVDASWIGRQGIALALHSAADVLRTKDLPVAMTFLISRALICSRAGSILEEVDCENMENWSGWCYGEDREAYGSSLWRAINNGGDEFFLRTCFSIGNSLSTKS</sequence>
<gene>
    <name evidence="2" type="primary">ILA_1</name>
    <name evidence="2" type="ORF">CK203_098159</name>
</gene>
<evidence type="ECO:0000313" key="3">
    <source>
        <dbReference type="Proteomes" id="UP000288805"/>
    </source>
</evidence>
<keyword evidence="1" id="KW-0677">Repeat</keyword>
<protein>
    <submittedName>
        <fullName evidence="2">Protein ILITYHIA</fullName>
    </submittedName>
</protein>
<organism evidence="2 3">
    <name type="scientific">Vitis vinifera</name>
    <name type="common">Grape</name>
    <dbReference type="NCBI Taxonomy" id="29760"/>
    <lineage>
        <taxon>Eukaryota</taxon>
        <taxon>Viridiplantae</taxon>
        <taxon>Streptophyta</taxon>
        <taxon>Embryophyta</taxon>
        <taxon>Tracheophyta</taxon>
        <taxon>Spermatophyta</taxon>
        <taxon>Magnoliopsida</taxon>
        <taxon>eudicotyledons</taxon>
        <taxon>Gunneridae</taxon>
        <taxon>Pentapetalae</taxon>
        <taxon>rosids</taxon>
        <taxon>Vitales</taxon>
        <taxon>Vitaceae</taxon>
        <taxon>Viteae</taxon>
        <taxon>Vitis</taxon>
    </lineage>
</organism>
<proteinExistence type="predicted"/>
<dbReference type="AlphaFoldDB" id="A0A438C0T8"/>
<comment type="caution">
    <text evidence="2">The sequence shown here is derived from an EMBL/GenBank/DDBJ whole genome shotgun (WGS) entry which is preliminary data.</text>
</comment>
<dbReference type="Proteomes" id="UP000288805">
    <property type="component" value="Unassembled WGS sequence"/>
</dbReference>
<dbReference type="EMBL" id="QGNW01002584">
    <property type="protein sequence ID" value="RVW16850.1"/>
    <property type="molecule type" value="Genomic_DNA"/>
</dbReference>
<evidence type="ECO:0000256" key="1">
    <source>
        <dbReference type="ARBA" id="ARBA00022737"/>
    </source>
</evidence>